<evidence type="ECO:0000313" key="2">
    <source>
        <dbReference type="EMBL" id="TDQ27687.1"/>
    </source>
</evidence>
<evidence type="ECO:0000256" key="1">
    <source>
        <dbReference type="SAM" id="Coils"/>
    </source>
</evidence>
<proteinExistence type="predicted"/>
<sequence>MSNNYKDKFNNSDLISDRIKDSKRNLIEQLEEKAEKEKEKLTKELCSMTQEQVEGMYLRHIPVNYALS</sequence>
<dbReference type="EMBL" id="SNYH01000003">
    <property type="protein sequence ID" value="TDQ27687.1"/>
    <property type="molecule type" value="Genomic_DNA"/>
</dbReference>
<comment type="caution">
    <text evidence="2">The sequence shown here is derived from an EMBL/GenBank/DDBJ whole genome shotgun (WGS) entry which is preliminary data.</text>
</comment>
<dbReference type="RefSeq" id="WP_133535667.1">
    <property type="nucleotide sequence ID" value="NZ_SNYH01000003.1"/>
</dbReference>
<reference evidence="2 3" key="1">
    <citation type="submission" date="2019-03" db="EMBL/GenBank/DDBJ databases">
        <title>Genomic Encyclopedia of Type Strains, Phase III (KMG-III): the genomes of soil and plant-associated and newly described type strains.</title>
        <authorList>
            <person name="Whitman W."/>
        </authorList>
    </citation>
    <scope>NUCLEOTIDE SEQUENCE [LARGE SCALE GENOMIC DNA]</scope>
    <source>
        <strain evidence="2 3">CECT 8283</strain>
    </source>
</reference>
<protein>
    <submittedName>
        <fullName evidence="2">Uncharacterized protein</fullName>
    </submittedName>
</protein>
<evidence type="ECO:0000313" key="3">
    <source>
        <dbReference type="Proteomes" id="UP000295390"/>
    </source>
</evidence>
<accession>A0A4R6TDB1</accession>
<organism evidence="2 3">
    <name type="scientific">Tenacibaculum caenipelagi</name>
    <dbReference type="NCBI Taxonomy" id="1325435"/>
    <lineage>
        <taxon>Bacteria</taxon>
        <taxon>Pseudomonadati</taxon>
        <taxon>Bacteroidota</taxon>
        <taxon>Flavobacteriia</taxon>
        <taxon>Flavobacteriales</taxon>
        <taxon>Flavobacteriaceae</taxon>
        <taxon>Tenacibaculum</taxon>
    </lineage>
</organism>
<keyword evidence="3" id="KW-1185">Reference proteome</keyword>
<dbReference type="AlphaFoldDB" id="A0A4R6TDB1"/>
<dbReference type="Proteomes" id="UP000295390">
    <property type="component" value="Unassembled WGS sequence"/>
</dbReference>
<keyword evidence="1" id="KW-0175">Coiled coil</keyword>
<gene>
    <name evidence="2" type="ORF">DFQ07_1538</name>
</gene>
<name>A0A4R6TDB1_9FLAO</name>
<feature type="coiled-coil region" evidence="1">
    <location>
        <begin position="16"/>
        <end position="47"/>
    </location>
</feature>